<dbReference type="EMBL" id="AP022839">
    <property type="protein sequence ID" value="BCA94747.1"/>
    <property type="molecule type" value="Genomic_DNA"/>
</dbReference>
<dbReference type="SUPFAM" id="SSF48403">
    <property type="entry name" value="Ankyrin repeat"/>
    <property type="match status" value="1"/>
</dbReference>
<name>A0A6F8T3K3_9GAMM</name>
<dbReference type="InterPro" id="IPR036770">
    <property type="entry name" value="Ankyrin_rpt-contain_sf"/>
</dbReference>
<gene>
    <name evidence="1" type="ORF">TUM19329_11080</name>
</gene>
<dbReference type="RefSeq" id="WP_173236544.1">
    <property type="nucleotide sequence ID" value="NZ_AP022839.1"/>
</dbReference>
<dbReference type="Gene3D" id="1.25.40.20">
    <property type="entry name" value="Ankyrin repeat-containing domain"/>
    <property type="match status" value="1"/>
</dbReference>
<evidence type="ECO:0000313" key="1">
    <source>
        <dbReference type="EMBL" id="BCA94747.1"/>
    </source>
</evidence>
<organism evidence="1 2">
    <name type="scientific">Legionella antarctica</name>
    <dbReference type="NCBI Taxonomy" id="2708020"/>
    <lineage>
        <taxon>Bacteria</taxon>
        <taxon>Pseudomonadati</taxon>
        <taxon>Pseudomonadota</taxon>
        <taxon>Gammaproteobacteria</taxon>
        <taxon>Legionellales</taxon>
        <taxon>Legionellaceae</taxon>
        <taxon>Legionella</taxon>
    </lineage>
</organism>
<accession>A0A6F8T3K3</accession>
<dbReference type="AlphaFoldDB" id="A0A6F8T3K3"/>
<reference evidence="1" key="1">
    <citation type="journal article" date="2020" name="Microbiol. Resour. Announc.">
        <title>Complete Genome Sequence of Novel Psychrotolerant Legionella Strain TUM19329, Isolated from Antarctic Lake Sediment.</title>
        <authorList>
            <person name="Shimada S."/>
            <person name="Nakai R."/>
            <person name="Aoki K."/>
            <person name="Shimoeda N."/>
            <person name="Ohno G."/>
            <person name="Miyazaki Y."/>
            <person name="Kudoh S."/>
            <person name="Imura S."/>
            <person name="Watanabe K."/>
            <person name="Ishii Y."/>
            <person name="Tateda K."/>
        </authorList>
    </citation>
    <scope>NUCLEOTIDE SEQUENCE [LARGE SCALE GENOMIC DNA]</scope>
    <source>
        <strain evidence="1">TUM19329</strain>
    </source>
</reference>
<proteinExistence type="predicted"/>
<sequence length="132" mass="15253">MMSKLHDIFHNKTPTIDRSKAVQELIQRENLDINEQDENGNTILHLMVQYLFDNYYTPHTKGPFVIIGANYNGPGFLDDLEFFLSRGANPSLKNKNQINPVEMLFGNPDKYNQFNTSLHSLPAKEARNERGW</sequence>
<dbReference type="Proteomes" id="UP000502894">
    <property type="component" value="Chromosome"/>
</dbReference>
<protein>
    <recommendedName>
        <fullName evidence="3">Ankyrin repeat protein</fullName>
    </recommendedName>
</protein>
<keyword evidence="2" id="KW-1185">Reference proteome</keyword>
<evidence type="ECO:0000313" key="2">
    <source>
        <dbReference type="Proteomes" id="UP000502894"/>
    </source>
</evidence>
<dbReference type="KEGG" id="lant:TUM19329_11080"/>
<evidence type="ECO:0008006" key="3">
    <source>
        <dbReference type="Google" id="ProtNLM"/>
    </source>
</evidence>